<evidence type="ECO:0000313" key="5">
    <source>
        <dbReference type="Proteomes" id="UP001432099"/>
    </source>
</evidence>
<name>A0ABN6ZBX4_9FIRM</name>
<evidence type="ECO:0000256" key="1">
    <source>
        <dbReference type="ARBA" id="ARBA00022723"/>
    </source>
</evidence>
<dbReference type="EMBL" id="AP028127">
    <property type="protein sequence ID" value="BEH91274.1"/>
    <property type="molecule type" value="Genomic_DNA"/>
</dbReference>
<protein>
    <recommendedName>
        <fullName evidence="3">HIRAN domain-containing protein</fullName>
    </recommendedName>
</protein>
<dbReference type="SMART" id="SM00910">
    <property type="entry name" value="HIRAN"/>
    <property type="match status" value="1"/>
</dbReference>
<dbReference type="Gene3D" id="3.30.70.2330">
    <property type="match status" value="1"/>
</dbReference>
<sequence>MQLSNENQAVDGGELMKEIIVRLARMIRLLHAKGRRVASIKPFGRDIFLLEIQVAGTHYIENMNDIEPSLHVGSRLDFFREPTNPHDSYAIVIQSPAGDKIGYISRRDNLVFARLMDGGKFLFGELKSKEWKGRWLKIKVDVYLRD</sequence>
<dbReference type="InterPro" id="IPR014905">
    <property type="entry name" value="HIRAN"/>
</dbReference>
<accession>A0ABN6ZBX4</accession>
<dbReference type="RefSeq" id="WP_338507264.1">
    <property type="nucleotide sequence ID" value="NZ_AP028127.1"/>
</dbReference>
<gene>
    <name evidence="4" type="ORF">T23_13760</name>
</gene>
<proteinExistence type="predicted"/>
<evidence type="ECO:0000259" key="3">
    <source>
        <dbReference type="SMART" id="SM00910"/>
    </source>
</evidence>
<reference evidence="4" key="1">
    <citation type="journal article" date="2024" name="Int. J. Syst. Evol. Microbiol.">
        <title>Turicibacter faecis sp. nov., isolated from faeces of heart failure mouse model.</title>
        <authorList>
            <person name="Imamura Y."/>
            <person name="Motooka D."/>
            <person name="Nakajima Y."/>
            <person name="Ito S."/>
            <person name="Kitakaze M."/>
            <person name="Iida T."/>
            <person name="Nakamura S."/>
        </authorList>
    </citation>
    <scope>NUCLEOTIDE SEQUENCE</scope>
    <source>
        <strain evidence="4">TC023</strain>
    </source>
</reference>
<keyword evidence="2" id="KW-0378">Hydrolase</keyword>
<dbReference type="Proteomes" id="UP001432099">
    <property type="component" value="Chromosome"/>
</dbReference>
<evidence type="ECO:0000313" key="4">
    <source>
        <dbReference type="EMBL" id="BEH91274.1"/>
    </source>
</evidence>
<feature type="domain" description="HIRAN" evidence="3">
    <location>
        <begin position="47"/>
        <end position="144"/>
    </location>
</feature>
<evidence type="ECO:0000256" key="2">
    <source>
        <dbReference type="ARBA" id="ARBA00022801"/>
    </source>
</evidence>
<keyword evidence="5" id="KW-1185">Reference proteome</keyword>
<dbReference type="Pfam" id="PF08797">
    <property type="entry name" value="HIRAN"/>
    <property type="match status" value="1"/>
</dbReference>
<keyword evidence="1" id="KW-0479">Metal-binding</keyword>
<organism evidence="4 5">
    <name type="scientific">Turicibacter faecis</name>
    <dbReference type="NCBI Taxonomy" id="2963365"/>
    <lineage>
        <taxon>Bacteria</taxon>
        <taxon>Bacillati</taxon>
        <taxon>Bacillota</taxon>
        <taxon>Erysipelotrichia</taxon>
        <taxon>Erysipelotrichales</taxon>
        <taxon>Turicibacteraceae</taxon>
        <taxon>Turicibacter</taxon>
    </lineage>
</organism>